<gene>
    <name evidence="1" type="ORF">Vadar_025092</name>
</gene>
<name>A0ACB7YRM4_9ERIC</name>
<organism evidence="1 2">
    <name type="scientific">Vaccinium darrowii</name>
    <dbReference type="NCBI Taxonomy" id="229202"/>
    <lineage>
        <taxon>Eukaryota</taxon>
        <taxon>Viridiplantae</taxon>
        <taxon>Streptophyta</taxon>
        <taxon>Embryophyta</taxon>
        <taxon>Tracheophyta</taxon>
        <taxon>Spermatophyta</taxon>
        <taxon>Magnoliopsida</taxon>
        <taxon>eudicotyledons</taxon>
        <taxon>Gunneridae</taxon>
        <taxon>Pentapetalae</taxon>
        <taxon>asterids</taxon>
        <taxon>Ericales</taxon>
        <taxon>Ericaceae</taxon>
        <taxon>Vaccinioideae</taxon>
        <taxon>Vaccinieae</taxon>
        <taxon>Vaccinium</taxon>
    </lineage>
</organism>
<protein>
    <submittedName>
        <fullName evidence="1">Uncharacterized protein</fullName>
    </submittedName>
</protein>
<dbReference type="Proteomes" id="UP000828048">
    <property type="component" value="Chromosome 11"/>
</dbReference>
<evidence type="ECO:0000313" key="1">
    <source>
        <dbReference type="EMBL" id="KAH7855459.1"/>
    </source>
</evidence>
<comment type="caution">
    <text evidence="1">The sequence shown here is derived from an EMBL/GenBank/DDBJ whole genome shotgun (WGS) entry which is preliminary data.</text>
</comment>
<keyword evidence="2" id="KW-1185">Reference proteome</keyword>
<reference evidence="1 2" key="1">
    <citation type="journal article" date="2021" name="Hortic Res">
        <title>High-quality reference genome and annotation aids understanding of berry development for evergreen blueberry (Vaccinium darrowii).</title>
        <authorList>
            <person name="Yu J."/>
            <person name="Hulse-Kemp A.M."/>
            <person name="Babiker E."/>
            <person name="Staton M."/>
        </authorList>
    </citation>
    <scope>NUCLEOTIDE SEQUENCE [LARGE SCALE GENOMIC DNA]</scope>
    <source>
        <strain evidence="2">cv. NJ 8807/NJ 8810</strain>
        <tissue evidence="1">Young leaf</tissue>
    </source>
</reference>
<dbReference type="EMBL" id="CM037161">
    <property type="protein sequence ID" value="KAH7855459.1"/>
    <property type="molecule type" value="Genomic_DNA"/>
</dbReference>
<sequence>MEKEASSLQTTTSPLPNPTRWEYHCNFCDGTFDSGRALGGHQNAHRFEPRESKRTHHVRVPKQDRPPIVPHTSLCPPPLPNFMRPPSLTNCPYCQSHPTALQGDLPPRVANHRQYEWDMMVARAGQGMQPVGSRIGSDLHVMSANGHVEEVDLELKL</sequence>
<accession>A0ACB7YRM4</accession>
<proteinExistence type="predicted"/>
<evidence type="ECO:0000313" key="2">
    <source>
        <dbReference type="Proteomes" id="UP000828048"/>
    </source>
</evidence>